<keyword evidence="2" id="KW-1133">Transmembrane helix</keyword>
<dbReference type="GeneID" id="6015562"/>
<gene>
    <name evidence="3" type="ORF">CC1G_05519</name>
</gene>
<keyword evidence="2" id="KW-0472">Membrane</keyword>
<accession>A8P5K8</accession>
<name>A8P5K8_COPC7</name>
<dbReference type="RefSeq" id="XP_001838966.2">
    <property type="nucleotide sequence ID" value="XM_001838914.2"/>
</dbReference>
<evidence type="ECO:0000313" key="3">
    <source>
        <dbReference type="EMBL" id="EAU82897.2"/>
    </source>
</evidence>
<proteinExistence type="predicted"/>
<feature type="transmembrane region" description="Helical" evidence="2">
    <location>
        <begin position="81"/>
        <end position="102"/>
    </location>
</feature>
<keyword evidence="4" id="KW-1185">Reference proteome</keyword>
<comment type="caution">
    <text evidence="3">The sequence shown here is derived from an EMBL/GenBank/DDBJ whole genome shotgun (WGS) entry which is preliminary data.</text>
</comment>
<dbReference type="Proteomes" id="UP000001861">
    <property type="component" value="Unassembled WGS sequence"/>
</dbReference>
<keyword evidence="2" id="KW-0812">Transmembrane</keyword>
<dbReference type="AlphaFoldDB" id="A8P5K8"/>
<reference evidence="3 4" key="1">
    <citation type="journal article" date="2010" name="Proc. Natl. Acad. Sci. U.S.A.">
        <title>Insights into evolution of multicellular fungi from the assembled chromosomes of the mushroom Coprinopsis cinerea (Coprinus cinereus).</title>
        <authorList>
            <person name="Stajich J.E."/>
            <person name="Wilke S.K."/>
            <person name="Ahren D."/>
            <person name="Au C.H."/>
            <person name="Birren B.W."/>
            <person name="Borodovsky M."/>
            <person name="Burns C."/>
            <person name="Canback B."/>
            <person name="Casselton L.A."/>
            <person name="Cheng C.K."/>
            <person name="Deng J."/>
            <person name="Dietrich F.S."/>
            <person name="Fargo D.C."/>
            <person name="Farman M.L."/>
            <person name="Gathman A.C."/>
            <person name="Goldberg J."/>
            <person name="Guigo R."/>
            <person name="Hoegger P.J."/>
            <person name="Hooker J.B."/>
            <person name="Huggins A."/>
            <person name="James T.Y."/>
            <person name="Kamada T."/>
            <person name="Kilaru S."/>
            <person name="Kodira C."/>
            <person name="Kues U."/>
            <person name="Kupfer D."/>
            <person name="Kwan H.S."/>
            <person name="Lomsadze A."/>
            <person name="Li W."/>
            <person name="Lilly W.W."/>
            <person name="Ma L.J."/>
            <person name="Mackey A.J."/>
            <person name="Manning G."/>
            <person name="Martin F."/>
            <person name="Muraguchi H."/>
            <person name="Natvig D.O."/>
            <person name="Palmerini H."/>
            <person name="Ramesh M.A."/>
            <person name="Rehmeyer C.J."/>
            <person name="Roe B.A."/>
            <person name="Shenoy N."/>
            <person name="Stanke M."/>
            <person name="Ter-Hovhannisyan V."/>
            <person name="Tunlid A."/>
            <person name="Velagapudi R."/>
            <person name="Vision T.J."/>
            <person name="Zeng Q."/>
            <person name="Zolan M.E."/>
            <person name="Pukkila P.J."/>
        </authorList>
    </citation>
    <scope>NUCLEOTIDE SEQUENCE [LARGE SCALE GENOMIC DNA]</scope>
    <source>
        <strain evidence="4">Okayama-7 / 130 / ATCC MYA-4618 / FGSC 9003</strain>
    </source>
</reference>
<evidence type="ECO:0000313" key="4">
    <source>
        <dbReference type="Proteomes" id="UP000001861"/>
    </source>
</evidence>
<dbReference type="InParanoid" id="A8P5K8"/>
<dbReference type="VEuPathDB" id="FungiDB:CC1G_05519"/>
<dbReference type="KEGG" id="cci:CC1G_05519"/>
<feature type="region of interest" description="Disordered" evidence="1">
    <location>
        <begin position="1"/>
        <end position="47"/>
    </location>
</feature>
<organism evidence="3 4">
    <name type="scientific">Coprinopsis cinerea (strain Okayama-7 / 130 / ATCC MYA-4618 / FGSC 9003)</name>
    <name type="common">Inky cap fungus</name>
    <name type="synonym">Hormographiella aspergillata</name>
    <dbReference type="NCBI Taxonomy" id="240176"/>
    <lineage>
        <taxon>Eukaryota</taxon>
        <taxon>Fungi</taxon>
        <taxon>Dikarya</taxon>
        <taxon>Basidiomycota</taxon>
        <taxon>Agaricomycotina</taxon>
        <taxon>Agaricomycetes</taxon>
        <taxon>Agaricomycetidae</taxon>
        <taxon>Agaricales</taxon>
        <taxon>Agaricineae</taxon>
        <taxon>Psathyrellaceae</taxon>
        <taxon>Coprinopsis</taxon>
    </lineage>
</organism>
<sequence length="139" mass="16004">MHRRFTNPLRRGERDRIPRQRPHGTSSRTHHGPKKTRVPNPTTLSTPATIPTAVNSGGALPILASFPHLLLSFIYSFHFQFWVLCTMFYSYCITGILAYGILHSRALLPFPLYLSALHRHYTPKIRFSTYLTHPTFHCC</sequence>
<dbReference type="HOGENOM" id="CLU_1844980_0_0_1"/>
<feature type="compositionally biased region" description="Basic residues" evidence="1">
    <location>
        <begin position="28"/>
        <end position="37"/>
    </location>
</feature>
<evidence type="ECO:0000256" key="1">
    <source>
        <dbReference type="SAM" id="MobiDB-lite"/>
    </source>
</evidence>
<evidence type="ECO:0000256" key="2">
    <source>
        <dbReference type="SAM" id="Phobius"/>
    </source>
</evidence>
<protein>
    <submittedName>
        <fullName evidence="3">Uncharacterized protein</fullName>
    </submittedName>
</protein>
<dbReference type="EMBL" id="AACS02000011">
    <property type="protein sequence ID" value="EAU82897.2"/>
    <property type="molecule type" value="Genomic_DNA"/>
</dbReference>